<protein>
    <submittedName>
        <fullName evidence="2">Uncharacterized protein</fullName>
    </submittedName>
</protein>
<dbReference type="AlphaFoldDB" id="A0AAV7QBW7"/>
<evidence type="ECO:0000313" key="3">
    <source>
        <dbReference type="Proteomes" id="UP001066276"/>
    </source>
</evidence>
<comment type="caution">
    <text evidence="2">The sequence shown here is derived from an EMBL/GenBank/DDBJ whole genome shotgun (WGS) entry which is preliminary data.</text>
</comment>
<keyword evidence="3" id="KW-1185">Reference proteome</keyword>
<organism evidence="2 3">
    <name type="scientific">Pleurodeles waltl</name>
    <name type="common">Iberian ribbed newt</name>
    <dbReference type="NCBI Taxonomy" id="8319"/>
    <lineage>
        <taxon>Eukaryota</taxon>
        <taxon>Metazoa</taxon>
        <taxon>Chordata</taxon>
        <taxon>Craniata</taxon>
        <taxon>Vertebrata</taxon>
        <taxon>Euteleostomi</taxon>
        <taxon>Amphibia</taxon>
        <taxon>Batrachia</taxon>
        <taxon>Caudata</taxon>
        <taxon>Salamandroidea</taxon>
        <taxon>Salamandridae</taxon>
        <taxon>Pleurodelinae</taxon>
        <taxon>Pleurodeles</taxon>
    </lineage>
</organism>
<feature type="compositionally biased region" description="Basic and acidic residues" evidence="1">
    <location>
        <begin position="80"/>
        <end position="93"/>
    </location>
</feature>
<reference evidence="2" key="1">
    <citation type="journal article" date="2022" name="bioRxiv">
        <title>Sequencing and chromosome-scale assembly of the giantPleurodeles waltlgenome.</title>
        <authorList>
            <person name="Brown T."/>
            <person name="Elewa A."/>
            <person name="Iarovenko S."/>
            <person name="Subramanian E."/>
            <person name="Araus A.J."/>
            <person name="Petzold A."/>
            <person name="Susuki M."/>
            <person name="Suzuki K.-i.T."/>
            <person name="Hayashi T."/>
            <person name="Toyoda A."/>
            <person name="Oliveira C."/>
            <person name="Osipova E."/>
            <person name="Leigh N.D."/>
            <person name="Simon A."/>
            <person name="Yun M.H."/>
        </authorList>
    </citation>
    <scope>NUCLEOTIDE SEQUENCE</scope>
    <source>
        <strain evidence="2">20211129_DDA</strain>
        <tissue evidence="2">Liver</tissue>
    </source>
</reference>
<sequence length="171" mass="19376">MPGLLSNYAVIEFNEIRDERKQIKNLLVKHSAQEEIPSFLKEMGPKLIKEEEEIKKDLRCRLFNATRDAPLTRDAATNRLRSDVQNREEEGGYRHQPTGHESTQSKKVKTAAHPVPQIFSSSKEAKPEQVRNGARRSVGPGLVAMPVECRPLFASVMLKKRVSISKESFIP</sequence>
<dbReference type="Proteomes" id="UP001066276">
    <property type="component" value="Chromosome 6"/>
</dbReference>
<name>A0AAV7QBW7_PLEWA</name>
<dbReference type="EMBL" id="JANPWB010000010">
    <property type="protein sequence ID" value="KAJ1137685.1"/>
    <property type="molecule type" value="Genomic_DNA"/>
</dbReference>
<accession>A0AAV7QBW7</accession>
<gene>
    <name evidence="2" type="ORF">NDU88_004083</name>
</gene>
<evidence type="ECO:0000313" key="2">
    <source>
        <dbReference type="EMBL" id="KAJ1137685.1"/>
    </source>
</evidence>
<proteinExistence type="predicted"/>
<feature type="region of interest" description="Disordered" evidence="1">
    <location>
        <begin position="73"/>
        <end position="110"/>
    </location>
</feature>
<evidence type="ECO:0000256" key="1">
    <source>
        <dbReference type="SAM" id="MobiDB-lite"/>
    </source>
</evidence>